<dbReference type="EMBL" id="AAKUTG010000025">
    <property type="protein sequence ID" value="ECV9419768.1"/>
    <property type="molecule type" value="Genomic_DNA"/>
</dbReference>
<evidence type="ECO:0000313" key="1">
    <source>
        <dbReference type="EMBL" id="EBW2871455.1"/>
    </source>
</evidence>
<accession>A0A5W1XM02</accession>
<dbReference type="EMBL" id="DAANBI010000046">
    <property type="protein sequence ID" value="HAC9117031.1"/>
    <property type="molecule type" value="Genomic_DNA"/>
</dbReference>
<evidence type="ECO:0000313" key="5">
    <source>
        <dbReference type="EMBL" id="HAB1666666.1"/>
    </source>
</evidence>
<comment type="caution">
    <text evidence="1">The sequence shown here is derived from an EMBL/GenBank/DDBJ whole genome shotgun (WGS) entry which is preliminary data.</text>
</comment>
<reference evidence="1" key="2">
    <citation type="submission" date="2018-06" db="EMBL/GenBank/DDBJ databases">
        <authorList>
            <person name="Ashton P.M."/>
            <person name="Dallman T."/>
            <person name="Nair S."/>
            <person name="De Pinna E."/>
            <person name="Peters T."/>
            <person name="Grant K."/>
        </authorList>
    </citation>
    <scope>NUCLEOTIDE SEQUENCE</scope>
    <source>
        <strain evidence="2">416336</strain>
        <strain evidence="1">506418</strain>
        <strain evidence="3">52957</strain>
        <strain evidence="4">H133340322</strain>
    </source>
</reference>
<evidence type="ECO:0000313" key="6">
    <source>
        <dbReference type="EMBL" id="HAB3971614.1"/>
    </source>
</evidence>
<evidence type="ECO:0000313" key="3">
    <source>
        <dbReference type="EMBL" id="ECV9419768.1"/>
    </source>
</evidence>
<dbReference type="EMBL" id="DAAFVH010000050">
    <property type="protein sequence ID" value="HAB1666666.1"/>
    <property type="molecule type" value="Genomic_DNA"/>
</dbReference>
<proteinExistence type="predicted"/>
<evidence type="ECO:0000313" key="2">
    <source>
        <dbReference type="EMBL" id="EBX5046665.1"/>
    </source>
</evidence>
<dbReference type="AlphaFoldDB" id="A0A5W1XM02"/>
<dbReference type="EMBL" id="AAHHXO010000119">
    <property type="protein sequence ID" value="EBW2871455.1"/>
    <property type="molecule type" value="Genomic_DNA"/>
</dbReference>
<dbReference type="RefSeq" id="WP_080069990.1">
    <property type="nucleotide sequence ID" value="NZ_CABVPE010000001.1"/>
</dbReference>
<sequence length="106" mass="12175">MTPVTLQELRTSPRRGFCFFWWYIPLVSNHRGGDMGFYYVFQYKPKGMSSGKHLNVSEEFSDRNEAKRAKSRHMINDPDCVFSGIVQADSPAAVLQEVQAESLNRL</sequence>
<evidence type="ECO:0000313" key="4">
    <source>
        <dbReference type="EMBL" id="ECW6868633.1"/>
    </source>
</evidence>
<organism evidence="1">
    <name type="scientific">Salmonella typhimurium</name>
    <dbReference type="NCBI Taxonomy" id="90371"/>
    <lineage>
        <taxon>Bacteria</taxon>
        <taxon>Pseudomonadati</taxon>
        <taxon>Pseudomonadota</taxon>
        <taxon>Gammaproteobacteria</taxon>
        <taxon>Enterobacterales</taxon>
        <taxon>Enterobacteriaceae</taxon>
        <taxon>Salmonella</taxon>
    </lineage>
</organism>
<reference evidence="5" key="1">
    <citation type="journal article" date="2018" name="Genome Biol.">
        <title>SKESA: strategic k-mer extension for scrupulous assemblies.</title>
        <authorList>
            <person name="Souvorov A."/>
            <person name="Agarwala R."/>
            <person name="Lipman D.J."/>
        </authorList>
    </citation>
    <scope>NUCLEOTIDE SEQUENCE</scope>
    <source>
        <strain evidence="7">L00086-16</strain>
        <strain evidence="5">Salmonella enterica</strain>
    </source>
</reference>
<dbReference type="EMBL" id="AAHLLQ010000057">
    <property type="protein sequence ID" value="EBX5046665.1"/>
    <property type="molecule type" value="Genomic_DNA"/>
</dbReference>
<name>A0A5W1XM02_SALTM</name>
<dbReference type="EMBL" id="AAKXAX010000045">
    <property type="protein sequence ID" value="ECW6868633.1"/>
    <property type="molecule type" value="Genomic_DNA"/>
</dbReference>
<reference evidence="5" key="3">
    <citation type="submission" date="2019-10" db="EMBL/GenBank/DDBJ databases">
        <authorList>
            <consortium name="NCBI Pathogen Detection Project"/>
        </authorList>
    </citation>
    <scope>NUCLEOTIDE SEQUENCE</scope>
    <source>
        <strain evidence="7">L00086-16</strain>
        <strain evidence="5">Salmonella enterica</strain>
    </source>
</reference>
<evidence type="ECO:0000313" key="7">
    <source>
        <dbReference type="EMBL" id="HAC9117031.1"/>
    </source>
</evidence>
<gene>
    <name evidence="3" type="ORF">AAB79_15385</name>
    <name evidence="4" type="ORF">AL168_19670</name>
    <name evidence="1" type="ORF">DPB42_24540</name>
    <name evidence="2" type="ORF">DSF94_24920</name>
    <name evidence="7" type="ORF">G0J43_24460</name>
    <name evidence="5" type="ORF">GBV53_24020</name>
    <name evidence="6" type="ORF">GBX12_24125</name>
</gene>
<evidence type="ECO:0008006" key="8">
    <source>
        <dbReference type="Google" id="ProtNLM"/>
    </source>
</evidence>
<protein>
    <recommendedName>
        <fullName evidence="8">Gifsy-2 prophage protein</fullName>
    </recommendedName>
</protein>
<dbReference type="EMBL" id="DAAGPA010000061">
    <property type="protein sequence ID" value="HAB3971614.1"/>
    <property type="molecule type" value="Genomic_DNA"/>
</dbReference>